<accession>A0A7S2XLU2</accession>
<feature type="transmembrane region" description="Helical" evidence="1">
    <location>
        <begin position="53"/>
        <end position="70"/>
    </location>
</feature>
<keyword evidence="1" id="KW-0472">Membrane</keyword>
<name>A0A7S2XLU2_9STRA</name>
<gene>
    <name evidence="2" type="ORF">ASEP1449_LOCUS5793</name>
</gene>
<protein>
    <submittedName>
        <fullName evidence="2">Uncharacterized protein</fullName>
    </submittedName>
</protein>
<keyword evidence="1" id="KW-1133">Transmembrane helix</keyword>
<organism evidence="2">
    <name type="scientific">Attheya septentrionalis</name>
    <dbReference type="NCBI Taxonomy" id="420275"/>
    <lineage>
        <taxon>Eukaryota</taxon>
        <taxon>Sar</taxon>
        <taxon>Stramenopiles</taxon>
        <taxon>Ochrophyta</taxon>
        <taxon>Bacillariophyta</taxon>
        <taxon>Coscinodiscophyceae</taxon>
        <taxon>Chaetocerotophycidae</taxon>
        <taxon>Chaetocerotales</taxon>
        <taxon>Attheyaceae</taxon>
        <taxon>Attheya</taxon>
    </lineage>
</organism>
<keyword evidence="1" id="KW-0812">Transmembrane</keyword>
<sequence>MTSYNPMRLSQPQRIRLVQIFSARLVLEVFGGAGAIWGCSEAVGLRNATNVSFWRPLALTVGMIFFYRWVMQVRDYIKHQFEMHEKELQDLAETNSLVLEEYGSTVD</sequence>
<evidence type="ECO:0000313" key="2">
    <source>
        <dbReference type="EMBL" id="CAD9813968.1"/>
    </source>
</evidence>
<dbReference type="AlphaFoldDB" id="A0A7S2XLU2"/>
<evidence type="ECO:0000256" key="1">
    <source>
        <dbReference type="SAM" id="Phobius"/>
    </source>
</evidence>
<proteinExistence type="predicted"/>
<dbReference type="EMBL" id="HBHQ01008632">
    <property type="protein sequence ID" value="CAD9813968.1"/>
    <property type="molecule type" value="Transcribed_RNA"/>
</dbReference>
<feature type="transmembrane region" description="Helical" evidence="1">
    <location>
        <begin position="21"/>
        <end position="38"/>
    </location>
</feature>
<reference evidence="2" key="1">
    <citation type="submission" date="2021-01" db="EMBL/GenBank/DDBJ databases">
        <authorList>
            <person name="Corre E."/>
            <person name="Pelletier E."/>
            <person name="Niang G."/>
            <person name="Scheremetjew M."/>
            <person name="Finn R."/>
            <person name="Kale V."/>
            <person name="Holt S."/>
            <person name="Cochrane G."/>
            <person name="Meng A."/>
            <person name="Brown T."/>
            <person name="Cohen L."/>
        </authorList>
    </citation>
    <scope>NUCLEOTIDE SEQUENCE</scope>
    <source>
        <strain evidence="2">CCMP2084</strain>
    </source>
</reference>